<dbReference type="SUPFAM" id="SSF53850">
    <property type="entry name" value="Periplasmic binding protein-like II"/>
    <property type="match status" value="1"/>
</dbReference>
<evidence type="ECO:0000313" key="1">
    <source>
        <dbReference type="EMBL" id="MFC5940440.1"/>
    </source>
</evidence>
<protein>
    <submittedName>
        <fullName evidence="1">ABC transporter substrate-binding protein</fullName>
    </submittedName>
</protein>
<accession>A0ABW1HIJ4</accession>
<dbReference type="InterPro" id="IPR050490">
    <property type="entry name" value="Bact_solute-bd_prot1"/>
</dbReference>
<gene>
    <name evidence="1" type="ORF">ACFPZ4_02975</name>
</gene>
<evidence type="ECO:0000313" key="2">
    <source>
        <dbReference type="Proteomes" id="UP001596207"/>
    </source>
</evidence>
<sequence length="492" mass="52252">MSTSPLPARRSGVDRRHLLRGVAGVAGLTALGASLTACGSDTGSATTGASAAPVATGPGPGGYKIDLGGYQGPELTAKPVTLRFMRQSYSPEVNDFFTGLYAKFTAAYPNITIKEELVPYGDLPTKLKVYVASGDAPDVMMGRNDFTPAYAAGKIALPLTGYFTDTYLTDIYAPLREAASADGNLYCLPWDNNVEVLLFNRDLFAKAKVAPPPETTSIDGGWTIEQMIDAMRALTKNLKATDSSLWAMAASTAGNGGPGSNYTQHESFWIRMMGDPAAARDSDEYKTWAGVSDDGFSVTGYVDSAGAIQGMKNYQTFFSEDLTPKGAVPDQLTAGTAALSMDSFSMANLYESAGGKPKFDWGVSPMPKGRTLFGCNASDSPIVWAGSKNPNEAVALVAYLCNDANRIGFARMWGSVPARTSLITQMQEYQGEKQQLAVALAKASSGVPRTVGYFDYFNAMNPAVKNIALGADPAATLHTTAKQIDDLLAKYR</sequence>
<dbReference type="Gene3D" id="3.40.190.10">
    <property type="entry name" value="Periplasmic binding protein-like II"/>
    <property type="match status" value="1"/>
</dbReference>
<dbReference type="InterPro" id="IPR006311">
    <property type="entry name" value="TAT_signal"/>
</dbReference>
<organism evidence="1 2">
    <name type="scientific">Micromonospora harpali</name>
    <dbReference type="NCBI Taxonomy" id="1490225"/>
    <lineage>
        <taxon>Bacteria</taxon>
        <taxon>Bacillati</taxon>
        <taxon>Actinomycetota</taxon>
        <taxon>Actinomycetes</taxon>
        <taxon>Micromonosporales</taxon>
        <taxon>Micromonosporaceae</taxon>
        <taxon>Micromonospora</taxon>
    </lineage>
</organism>
<dbReference type="PANTHER" id="PTHR43649:SF12">
    <property type="entry name" value="DIACETYLCHITOBIOSE BINDING PROTEIN DASA"/>
    <property type="match status" value="1"/>
</dbReference>
<dbReference type="InterPro" id="IPR006059">
    <property type="entry name" value="SBP"/>
</dbReference>
<dbReference type="Proteomes" id="UP001596207">
    <property type="component" value="Unassembled WGS sequence"/>
</dbReference>
<name>A0ABW1HIJ4_9ACTN</name>
<dbReference type="PROSITE" id="PS51318">
    <property type="entry name" value="TAT"/>
    <property type="match status" value="1"/>
</dbReference>
<dbReference type="RefSeq" id="WP_353900245.1">
    <property type="nucleotide sequence ID" value="NZ_CP158970.1"/>
</dbReference>
<reference evidence="2" key="1">
    <citation type="journal article" date="2019" name="Int. J. Syst. Evol. Microbiol.">
        <title>The Global Catalogue of Microorganisms (GCM) 10K type strain sequencing project: providing services to taxonomists for standard genome sequencing and annotation.</title>
        <authorList>
            <consortium name="The Broad Institute Genomics Platform"/>
            <consortium name="The Broad Institute Genome Sequencing Center for Infectious Disease"/>
            <person name="Wu L."/>
            <person name="Ma J."/>
        </authorList>
    </citation>
    <scope>NUCLEOTIDE SEQUENCE [LARGE SCALE GENOMIC DNA]</scope>
    <source>
        <strain evidence="2">CGMCC 4.7173</strain>
    </source>
</reference>
<comment type="caution">
    <text evidence="1">The sequence shown here is derived from an EMBL/GenBank/DDBJ whole genome shotgun (WGS) entry which is preliminary data.</text>
</comment>
<proteinExistence type="predicted"/>
<dbReference type="PANTHER" id="PTHR43649">
    <property type="entry name" value="ARABINOSE-BINDING PROTEIN-RELATED"/>
    <property type="match status" value="1"/>
</dbReference>
<keyword evidence="2" id="KW-1185">Reference proteome</keyword>
<dbReference type="EMBL" id="JBHSQQ010000007">
    <property type="protein sequence ID" value="MFC5940440.1"/>
    <property type="molecule type" value="Genomic_DNA"/>
</dbReference>
<dbReference type="Pfam" id="PF01547">
    <property type="entry name" value="SBP_bac_1"/>
    <property type="match status" value="1"/>
</dbReference>